<dbReference type="NCBIfam" id="TIGR01777">
    <property type="entry name" value="yfcH"/>
    <property type="match status" value="1"/>
</dbReference>
<reference evidence="4 5" key="1">
    <citation type="submission" date="2016-10" db="EMBL/GenBank/DDBJ databases">
        <authorList>
            <person name="de Groot N.N."/>
        </authorList>
    </citation>
    <scope>NUCLEOTIDE SEQUENCE [LARGE SCALE GENOMIC DNA]</scope>
    <source>
        <strain evidence="4 5">CGMCC 4.7037</strain>
    </source>
</reference>
<evidence type="ECO:0000313" key="5">
    <source>
        <dbReference type="Proteomes" id="UP000236732"/>
    </source>
</evidence>
<dbReference type="CDD" id="cd05242">
    <property type="entry name" value="SDR_a8"/>
    <property type="match status" value="1"/>
</dbReference>
<sequence>MGVARPFACAGLTAWRGWRAYCGGMAIIVTGASGLLGSALVEALRADGQEVVKLVRRPPRADDEAFWQPAEQTVDRAALEGAEAVVHLAGASIGDRRWTEAYKRELVTSRVEGTRLLAGALGELSRPPEVFLSASGMDFYGSTGDRVIDETHGRGEGFLAGLCEVWEGEARRAGDAGIRTVQARTAMVLSGRGGALGRMLPIFRIGMGAPLGSGKQYWSWISVDDWVGAARHVLKNREVEGPVNFASPSPVTNAEFTRTFGKALHRSTMPIPAPAFALSAGLGEFAREGLLSSHRLEPRKLLDSGFRFSHTRLDEALTAVL</sequence>
<protein>
    <recommendedName>
        <fullName evidence="6">TIGR01777 family protein</fullName>
    </recommendedName>
</protein>
<proteinExistence type="inferred from homology"/>
<dbReference type="InterPro" id="IPR001509">
    <property type="entry name" value="Epimerase_deHydtase"/>
</dbReference>
<dbReference type="AlphaFoldDB" id="A0A1H6DIL3"/>
<evidence type="ECO:0008006" key="6">
    <source>
        <dbReference type="Google" id="ProtNLM"/>
    </source>
</evidence>
<gene>
    <name evidence="4" type="ORF">SAMN05444920_105469</name>
</gene>
<dbReference type="Proteomes" id="UP000236732">
    <property type="component" value="Unassembled WGS sequence"/>
</dbReference>
<evidence type="ECO:0000313" key="4">
    <source>
        <dbReference type="EMBL" id="SEG85110.1"/>
    </source>
</evidence>
<dbReference type="PANTHER" id="PTHR11092">
    <property type="entry name" value="SUGAR NUCLEOTIDE EPIMERASE RELATED"/>
    <property type="match status" value="1"/>
</dbReference>
<dbReference type="Gene3D" id="3.40.50.720">
    <property type="entry name" value="NAD(P)-binding Rossmann-like Domain"/>
    <property type="match status" value="1"/>
</dbReference>
<dbReference type="Pfam" id="PF08338">
    <property type="entry name" value="DUF1731"/>
    <property type="match status" value="1"/>
</dbReference>
<dbReference type="InterPro" id="IPR036291">
    <property type="entry name" value="NAD(P)-bd_dom_sf"/>
</dbReference>
<evidence type="ECO:0000259" key="3">
    <source>
        <dbReference type="Pfam" id="PF08338"/>
    </source>
</evidence>
<dbReference type="PANTHER" id="PTHR11092:SF0">
    <property type="entry name" value="EPIMERASE FAMILY PROTEIN SDR39U1"/>
    <property type="match status" value="1"/>
</dbReference>
<keyword evidence="5" id="KW-1185">Reference proteome</keyword>
<evidence type="ECO:0000259" key="2">
    <source>
        <dbReference type="Pfam" id="PF01370"/>
    </source>
</evidence>
<accession>A0A1H6DIL3</accession>
<dbReference type="Pfam" id="PF01370">
    <property type="entry name" value="Epimerase"/>
    <property type="match status" value="1"/>
</dbReference>
<feature type="domain" description="DUF1731" evidence="3">
    <location>
        <begin position="273"/>
        <end position="319"/>
    </location>
</feature>
<organism evidence="4 5">
    <name type="scientific">Nonomuraea solani</name>
    <dbReference type="NCBI Taxonomy" id="1144553"/>
    <lineage>
        <taxon>Bacteria</taxon>
        <taxon>Bacillati</taxon>
        <taxon>Actinomycetota</taxon>
        <taxon>Actinomycetes</taxon>
        <taxon>Streptosporangiales</taxon>
        <taxon>Streptosporangiaceae</taxon>
        <taxon>Nonomuraea</taxon>
    </lineage>
</organism>
<comment type="similarity">
    <text evidence="1">Belongs to the NAD(P)-dependent epimerase/dehydratase family. SDR39U1 subfamily.</text>
</comment>
<dbReference type="InterPro" id="IPR010099">
    <property type="entry name" value="SDR39U1"/>
</dbReference>
<dbReference type="EMBL" id="FNVT01000005">
    <property type="protein sequence ID" value="SEG85110.1"/>
    <property type="molecule type" value="Genomic_DNA"/>
</dbReference>
<evidence type="ECO:0000256" key="1">
    <source>
        <dbReference type="ARBA" id="ARBA00009353"/>
    </source>
</evidence>
<dbReference type="InterPro" id="IPR013549">
    <property type="entry name" value="DUF1731"/>
</dbReference>
<name>A0A1H6DIL3_9ACTN</name>
<dbReference type="SUPFAM" id="SSF51735">
    <property type="entry name" value="NAD(P)-binding Rossmann-fold domains"/>
    <property type="match status" value="1"/>
</dbReference>
<feature type="domain" description="NAD-dependent epimerase/dehydratase" evidence="2">
    <location>
        <begin position="27"/>
        <end position="238"/>
    </location>
</feature>